<dbReference type="Proteomes" id="UP000214715">
    <property type="component" value="Genome"/>
</dbReference>
<sequence length="34" mass="3945">NCIRTTILQPSAELDLTYLQKSSYSCIFHICRIL</sequence>
<evidence type="ECO:0000313" key="2">
    <source>
        <dbReference type="Proteomes" id="UP000214715"/>
    </source>
</evidence>
<keyword evidence="2" id="KW-1185">Reference proteome</keyword>
<proteinExistence type="predicted"/>
<dbReference type="EMBL" id="AB930182">
    <property type="protein sequence ID" value="BAO79542.1"/>
    <property type="molecule type" value="Genomic_DNA"/>
</dbReference>
<protein>
    <submittedName>
        <fullName evidence="1">Uncharacterized protein</fullName>
    </submittedName>
</protein>
<reference evidence="1 2" key="1">
    <citation type="submission" date="2014-04" db="EMBL/GenBank/DDBJ databases">
        <title>Whole genome of SPG24 was analyzed in behalf of its correct identification and originality.</title>
        <authorList>
            <person name="Lee O.H."/>
        </authorList>
    </citation>
    <scope>NUCLEOTIDE SEQUENCE [LARGE SCALE GENOMIC DNA]</scope>
    <source>
        <strain evidence="1 2">SPG24</strain>
    </source>
</reference>
<evidence type="ECO:0000313" key="1">
    <source>
        <dbReference type="EMBL" id="BAO79542.1"/>
    </source>
</evidence>
<name>A0A024FSI6_9CAUD</name>
<accession>A0A024FSI6</accession>
<feature type="non-terminal residue" evidence="1">
    <location>
        <position position="1"/>
    </location>
</feature>
<organism evidence="1 2">
    <name type="scientific">Bacillus phage SPG24</name>
    <dbReference type="NCBI Taxonomy" id="1497851"/>
    <lineage>
        <taxon>Viruses</taxon>
        <taxon>Duplodnaviria</taxon>
        <taxon>Heunggongvirae</taxon>
        <taxon>Uroviricota</taxon>
        <taxon>Caudoviricetes</taxon>
        <taxon>Herelleviridae</taxon>
        <taxon>Bastillevirinae</taxon>
        <taxon>Nitunavirus</taxon>
        <taxon>Nitunavirus SPG24</taxon>
    </lineage>
</organism>